<evidence type="ECO:0000256" key="5">
    <source>
        <dbReference type="RuleBase" id="RU364012"/>
    </source>
</evidence>
<evidence type="ECO:0000256" key="7">
    <source>
        <dbReference type="SAM" id="MobiDB-lite"/>
    </source>
</evidence>
<feature type="region of interest" description="Disordered" evidence="7">
    <location>
        <begin position="479"/>
        <end position="529"/>
    </location>
</feature>
<dbReference type="GO" id="GO:0009908">
    <property type="term" value="P:flower development"/>
    <property type="evidence" value="ECO:0007669"/>
    <property type="project" value="UniProtKB-KW"/>
</dbReference>
<keyword evidence="4 5" id="KW-0287">Flowering</keyword>
<feature type="coiled-coil region" evidence="6">
    <location>
        <begin position="54"/>
        <end position="109"/>
    </location>
</feature>
<dbReference type="Proteomes" id="UP000467841">
    <property type="component" value="Unassembled WGS sequence"/>
</dbReference>
<evidence type="ECO:0000313" key="8">
    <source>
        <dbReference type="EMBL" id="CAA7037567.1"/>
    </source>
</evidence>
<keyword evidence="3 5" id="KW-0221">Differentiation</keyword>
<feature type="compositionally biased region" description="Low complexity" evidence="7">
    <location>
        <begin position="855"/>
        <end position="865"/>
    </location>
</feature>
<sequence length="951" mass="107219">MGSLMEKAASELERVDLCKQNFRQTLDSLQKDAHSVLLLTAQSKEIEAYLDSTKNILQERAKELESQEESIKGKAQELEDKEEELSLIKETLKLELRGLEKKREEFHLEQVAAMEKHREEVEQWEAFLKTLASVETSNNEKLKELDGKIEELGWKGKEVEKLKEERAKDLELKAEEEEKLKARAIELELKVKEVEQEKERISAGEKLRLKFEPLVSLLAKNVGSNVTPPTDSADDFVKKNAALSRMIPYLDPAKVVLDAIQGFLKEYLNKDVEETDDGVVKSCNALLEKLIGMDLEIRKKAEQEATQLGVDWLRKAKNNPNKPSLVLGCLLFLAAYGLSSLTTRHELLTLLEPFLSHDQAPKLFQLLDLKNRIPDVVISLRKKDDYLAKFRFFCEFRSSKLCPGGRPGALLLDFFDSSEKAARVIAAETKNSMEKQKAWREKKKADAVMALECIRKKRVENLFPAETFKHLIVLANDESSSPRPVHKSYEKGQSSTSDAVKKPKPDSSIPYEQKTEAKRQRLSDSKVSVPSVVVGESGVNRQADVTTTHASRAEIRAKILSGSINADMLRKLVGGNQPIVESDLSNAFKCTPDPAKLVLDTCMTLCPTSSEFKLLIDSPTCSVLLNHLEKQKPQIGQPLKGYAKKLAAHWKYKISNNKADDLEIVCFLQFLGIFGIVSEFKAYDLLALLDTPYWRNVSPDLCQSLGLDKDIIGFIQNLIRNGRRIKAIDYIFSFDMAQTFHPVSAIIKDSLRIIKELAEKSLIDLNKESAPQALQVAAIDRQIRSLRAAMRCISTHKLESEFPPGSLEEQIKSLSKLRRNPSSGSGTKQAQTENPPNGGEIVAVTSNAPPREAGSSSVSKPSSSSTTIKHTGHKRSLWESNESWRQVASHPRNHYHIGHGYSQNQRRAWEVDHYRRGFTGTPNNYQFAPPDHPQINYQLYQPFNPPHNNHF</sequence>
<accession>A0A6D2J7N5</accession>
<comment type="caution">
    <text evidence="8">The sequence shown here is derived from an EMBL/GenBank/DDBJ whole genome shotgun (WGS) entry which is preliminary data.</text>
</comment>
<keyword evidence="6" id="KW-0175">Coiled coil</keyword>
<evidence type="ECO:0000256" key="4">
    <source>
        <dbReference type="ARBA" id="ARBA00023089"/>
    </source>
</evidence>
<dbReference type="OrthoDB" id="1166041at2759"/>
<comment type="similarity">
    <text evidence="1 5">Belongs to the Frigida family.</text>
</comment>
<dbReference type="Pfam" id="PF07899">
    <property type="entry name" value="Frigida"/>
    <property type="match status" value="2"/>
</dbReference>
<feature type="region of interest" description="Disordered" evidence="7">
    <location>
        <begin position="814"/>
        <end position="880"/>
    </location>
</feature>
<evidence type="ECO:0000256" key="6">
    <source>
        <dbReference type="SAM" id="Coils"/>
    </source>
</evidence>
<evidence type="ECO:0000313" key="9">
    <source>
        <dbReference type="Proteomes" id="UP000467841"/>
    </source>
</evidence>
<dbReference type="PANTHER" id="PTHR31791:SF60">
    <property type="entry name" value="FRIGIDA-LIKE PROTEIN 5"/>
    <property type="match status" value="1"/>
</dbReference>
<keyword evidence="9" id="KW-1185">Reference proteome</keyword>
<dbReference type="InterPro" id="IPR012474">
    <property type="entry name" value="Frigida"/>
</dbReference>
<feature type="compositionally biased region" description="Basic and acidic residues" evidence="7">
    <location>
        <begin position="513"/>
        <end position="524"/>
    </location>
</feature>
<reference evidence="8" key="1">
    <citation type="submission" date="2020-01" db="EMBL/GenBank/DDBJ databases">
        <authorList>
            <person name="Mishra B."/>
        </authorList>
    </citation>
    <scope>NUCLEOTIDE SEQUENCE [LARGE SCALE GENOMIC DNA]</scope>
</reference>
<evidence type="ECO:0000256" key="2">
    <source>
        <dbReference type="ARBA" id="ARBA00022473"/>
    </source>
</evidence>
<evidence type="ECO:0000256" key="3">
    <source>
        <dbReference type="ARBA" id="ARBA00022782"/>
    </source>
</evidence>
<organism evidence="8 9">
    <name type="scientific">Microthlaspi erraticum</name>
    <dbReference type="NCBI Taxonomy" id="1685480"/>
    <lineage>
        <taxon>Eukaryota</taxon>
        <taxon>Viridiplantae</taxon>
        <taxon>Streptophyta</taxon>
        <taxon>Embryophyta</taxon>
        <taxon>Tracheophyta</taxon>
        <taxon>Spermatophyta</taxon>
        <taxon>Magnoliopsida</taxon>
        <taxon>eudicotyledons</taxon>
        <taxon>Gunneridae</taxon>
        <taxon>Pentapetalae</taxon>
        <taxon>rosids</taxon>
        <taxon>malvids</taxon>
        <taxon>Brassicales</taxon>
        <taxon>Brassicaceae</taxon>
        <taxon>Coluteocarpeae</taxon>
        <taxon>Microthlaspi</taxon>
    </lineage>
</organism>
<feature type="compositionally biased region" description="Polar residues" evidence="7">
    <location>
        <begin position="820"/>
        <end position="835"/>
    </location>
</feature>
<keyword evidence="2 5" id="KW-0217">Developmental protein</keyword>
<feature type="coiled-coil region" evidence="6">
    <location>
        <begin position="159"/>
        <end position="204"/>
    </location>
</feature>
<protein>
    <recommendedName>
        <fullName evidence="5">FRIGIDA-like protein</fullName>
    </recommendedName>
</protein>
<dbReference type="AlphaFoldDB" id="A0A6D2J7N5"/>
<name>A0A6D2J7N5_9BRAS</name>
<proteinExistence type="inferred from homology"/>
<dbReference type="PANTHER" id="PTHR31791">
    <property type="entry name" value="FRIGIDA-LIKE PROTEIN 3-RELATED"/>
    <property type="match status" value="1"/>
</dbReference>
<gene>
    <name evidence="8" type="ORF">MERR_LOCUS24802</name>
</gene>
<dbReference type="EMBL" id="CACVBM020001177">
    <property type="protein sequence ID" value="CAA7037567.1"/>
    <property type="molecule type" value="Genomic_DNA"/>
</dbReference>
<evidence type="ECO:0000256" key="1">
    <source>
        <dbReference type="ARBA" id="ARBA00008956"/>
    </source>
</evidence>
<dbReference type="GO" id="GO:0030154">
    <property type="term" value="P:cell differentiation"/>
    <property type="evidence" value="ECO:0007669"/>
    <property type="project" value="UniProtKB-KW"/>
</dbReference>